<dbReference type="NCBIfam" id="TIGR02035">
    <property type="entry name" value="D_Ser_am_lyase"/>
    <property type="match status" value="1"/>
</dbReference>
<evidence type="ECO:0000256" key="1">
    <source>
        <dbReference type="ARBA" id="ARBA00001933"/>
    </source>
</evidence>
<sequence length="457" mass="50855">MRNNEKVEGLTREEWITKYPLLPNMMETDEVFWTNPSYDEIAKATLPVTPEEVQDAEERLRRFGSFIQVAFPETREAGGLIESPLVPIKEMQKYLESRFASDIQGDLWLKCDSHLPIAGSIKARGGIYEVLAHAEELAQKHQMLQPDNDYAILASDAFRELFSRYSIAVGSTGNLGLSIGIISAKLGFQVTVHMSADAKTWKKELLRAKGVQVVEYASDYGKAVEEGRKQAEADPNCYFIDDENSKRLFLGYAVAAGRLKKQVEEQQITVDNDHPLFVYLPCGVGGGPGGVAYGLKLIYGDNVHCFFAEPTHSPCMLLGLMTGLHDKVSVQDFGIDNKTEADGLAVGRPSRFVGKMMEKLLSGVFTVDDEELYALLRALRDHESIRLEPSALAGMPGPARLFQQETGRMYMEKQGLTEEKMKKATHIVWATGGSMVPEHIQDEYYAKGLEGKIDTDT</sequence>
<comment type="cofactor">
    <cofactor evidence="1 4">
        <name>pyridoxal 5'-phosphate</name>
        <dbReference type="ChEBI" id="CHEBI:597326"/>
    </cofactor>
</comment>
<dbReference type="SUPFAM" id="SSF53686">
    <property type="entry name" value="Tryptophan synthase beta subunit-like PLP-dependent enzymes"/>
    <property type="match status" value="1"/>
</dbReference>
<comment type="catalytic activity">
    <reaction evidence="4">
        <text>D-serine = pyruvate + NH4(+)</text>
        <dbReference type="Rhea" id="RHEA:13977"/>
        <dbReference type="ChEBI" id="CHEBI:15361"/>
        <dbReference type="ChEBI" id="CHEBI:28938"/>
        <dbReference type="ChEBI" id="CHEBI:35247"/>
        <dbReference type="EC" id="4.3.1.18"/>
    </reaction>
</comment>
<dbReference type="PANTHER" id="PTHR48078">
    <property type="entry name" value="THREONINE DEHYDRATASE, MITOCHONDRIAL-RELATED"/>
    <property type="match status" value="1"/>
</dbReference>
<dbReference type="PANTHER" id="PTHR48078:SF9">
    <property type="entry name" value="D-SERINE DEHYDRATASE"/>
    <property type="match status" value="1"/>
</dbReference>
<dbReference type="InterPro" id="IPR001926">
    <property type="entry name" value="TrpB-like_PALP"/>
</dbReference>
<dbReference type="InterPro" id="IPR036052">
    <property type="entry name" value="TrpB-like_PALP_sf"/>
</dbReference>
<evidence type="ECO:0000313" key="7">
    <source>
        <dbReference type="Proteomes" id="UP000036061"/>
    </source>
</evidence>
<dbReference type="NCBIfam" id="NF002823">
    <property type="entry name" value="PRK02991.1"/>
    <property type="match status" value="1"/>
</dbReference>
<dbReference type="CDD" id="cd06447">
    <property type="entry name" value="D-Ser-dehyd"/>
    <property type="match status" value="1"/>
</dbReference>
<dbReference type="InterPro" id="IPR050147">
    <property type="entry name" value="Ser/Thr_Dehydratase"/>
</dbReference>
<dbReference type="GO" id="GO:0009097">
    <property type="term" value="P:isoleucine biosynthetic process"/>
    <property type="evidence" value="ECO:0007669"/>
    <property type="project" value="TreeGrafter"/>
</dbReference>
<keyword evidence="3 4" id="KW-0456">Lyase</keyword>
<accession>A0A2Z4MHW6</accession>
<dbReference type="Pfam" id="PF00291">
    <property type="entry name" value="PALP"/>
    <property type="match status" value="1"/>
</dbReference>
<dbReference type="AlphaFoldDB" id="A0A2Z4MHW6"/>
<protein>
    <recommendedName>
        <fullName evidence="4">Probable D-serine dehydratase</fullName>
        <ecNumber evidence="4">4.3.1.18</ecNumber>
    </recommendedName>
    <alternativeName>
        <fullName evidence="4">D-serine deaminase</fullName>
        <shortName evidence="4">DSD</shortName>
    </alternativeName>
</protein>
<dbReference type="GO" id="GO:0008721">
    <property type="term" value="F:D-serine ammonia-lyase activity"/>
    <property type="evidence" value="ECO:0007669"/>
    <property type="project" value="UniProtKB-EC"/>
</dbReference>
<organism evidence="6 7">
    <name type="scientific">Brevibacillus brevis</name>
    <name type="common">Bacillus brevis</name>
    <dbReference type="NCBI Taxonomy" id="1393"/>
    <lineage>
        <taxon>Bacteria</taxon>
        <taxon>Bacillati</taxon>
        <taxon>Bacillota</taxon>
        <taxon>Bacilli</taxon>
        <taxon>Bacillales</taxon>
        <taxon>Paenibacillaceae</taxon>
        <taxon>Brevibacillus</taxon>
    </lineage>
</organism>
<dbReference type="GO" id="GO:0036088">
    <property type="term" value="P:D-serine catabolic process"/>
    <property type="evidence" value="ECO:0007669"/>
    <property type="project" value="TreeGrafter"/>
</dbReference>
<dbReference type="GO" id="GO:0030170">
    <property type="term" value="F:pyridoxal phosphate binding"/>
    <property type="evidence" value="ECO:0007669"/>
    <property type="project" value="InterPro"/>
</dbReference>
<name>A0A2Z4MHW6_BREBE</name>
<gene>
    <name evidence="4" type="primary">dsdA</name>
    <name evidence="6" type="ORF">AB432_013440</name>
</gene>
<dbReference type="RefSeq" id="WP_048032703.1">
    <property type="nucleotide sequence ID" value="NZ_CP030117.1"/>
</dbReference>
<dbReference type="EC" id="4.3.1.18" evidence="4"/>
<dbReference type="GO" id="GO:0016836">
    <property type="term" value="F:hydro-lyase activity"/>
    <property type="evidence" value="ECO:0007669"/>
    <property type="project" value="UniProtKB-UniRule"/>
</dbReference>
<proteinExistence type="inferred from homology"/>
<feature type="modified residue" description="N6-(pyridoxal phosphate)lysine" evidence="4">
    <location>
        <position position="122"/>
    </location>
</feature>
<keyword evidence="2 4" id="KW-0663">Pyridoxal phosphate</keyword>
<evidence type="ECO:0000313" key="6">
    <source>
        <dbReference type="EMBL" id="AWX55989.1"/>
    </source>
</evidence>
<evidence type="ECO:0000259" key="5">
    <source>
        <dbReference type="Pfam" id="PF00291"/>
    </source>
</evidence>
<reference evidence="6 7" key="1">
    <citation type="journal article" date="2015" name="Genome Announc.">
        <title>Draft Genome Sequence of Brevibacillus brevis DZQ7, a Plant Growth-Promoting Rhizobacterium with Broad-Spectrum Antimicrobial Activity.</title>
        <authorList>
            <person name="Hou Q."/>
            <person name="Wang C."/>
            <person name="Hou X."/>
            <person name="Xia Z."/>
            <person name="Ye J."/>
            <person name="Liu K."/>
            <person name="Liu H."/>
            <person name="Wang J."/>
            <person name="Guo H."/>
            <person name="Yu X."/>
            <person name="Yang Y."/>
            <person name="Du B."/>
            <person name="Ding Y."/>
        </authorList>
    </citation>
    <scope>NUCLEOTIDE SEQUENCE [LARGE SCALE GENOMIC DNA]</scope>
    <source>
        <strain evidence="6 7">DZQ7</strain>
    </source>
</reference>
<dbReference type="HAMAP" id="MF_01030">
    <property type="entry name" value="D_Ser_dehydrat"/>
    <property type="match status" value="1"/>
</dbReference>
<evidence type="ECO:0000256" key="4">
    <source>
        <dbReference type="HAMAP-Rule" id="MF_01030"/>
    </source>
</evidence>
<dbReference type="Gene3D" id="3.40.50.1100">
    <property type="match status" value="2"/>
</dbReference>
<evidence type="ECO:0000256" key="2">
    <source>
        <dbReference type="ARBA" id="ARBA00022898"/>
    </source>
</evidence>
<evidence type="ECO:0000256" key="3">
    <source>
        <dbReference type="ARBA" id="ARBA00023239"/>
    </source>
</evidence>
<dbReference type="EMBL" id="CP030117">
    <property type="protein sequence ID" value="AWX55989.1"/>
    <property type="molecule type" value="Genomic_DNA"/>
</dbReference>
<dbReference type="InterPro" id="IPR011780">
    <property type="entry name" value="D_Ser_am_lyase"/>
</dbReference>
<feature type="domain" description="Tryptophan synthase beta chain-like PALP" evidence="5">
    <location>
        <begin position="98"/>
        <end position="398"/>
    </location>
</feature>
<dbReference type="Proteomes" id="UP000036061">
    <property type="component" value="Chromosome"/>
</dbReference>
<comment type="similarity">
    <text evidence="4">Belongs to the serine/threonine dehydratase family. DsdA subfamily.</text>
</comment>